<feature type="coiled-coil region" evidence="1">
    <location>
        <begin position="95"/>
        <end position="146"/>
    </location>
</feature>
<dbReference type="RefSeq" id="WP_183808325.1">
    <property type="nucleotide sequence ID" value="NZ_JACIEE010000016.1"/>
</dbReference>
<dbReference type="AlphaFoldDB" id="A0A7W6DGH2"/>
<accession>A0A7W6DGH2</accession>
<feature type="coiled-coil region" evidence="1">
    <location>
        <begin position="32"/>
        <end position="59"/>
    </location>
</feature>
<proteinExistence type="predicted"/>
<name>A0A7W6DGH2_9HYPH</name>
<dbReference type="InterPro" id="IPR053716">
    <property type="entry name" value="Flag_assembly_chemotaxis_eff"/>
</dbReference>
<evidence type="ECO:0008006" key="4">
    <source>
        <dbReference type="Google" id="ProtNLM"/>
    </source>
</evidence>
<dbReference type="EMBL" id="JACIEE010000016">
    <property type="protein sequence ID" value="MBB3980175.1"/>
    <property type="molecule type" value="Genomic_DNA"/>
</dbReference>
<protein>
    <recommendedName>
        <fullName evidence="4">Type III secretion protein</fullName>
    </recommendedName>
</protein>
<sequence length="161" mass="18209">MSGASDLGKLLALRSLREERAKAAVSVAAARLRDASRAVSDAEVAIERHEHETDRQEQRFLEAMQIKPLPSGEFGRRHELLGVSDQRREALIGEREKTSTVLDDCERELAAAQAEWRHRLFERDRLAEAESRLRTADQARAEAVVEQEAEEMSADRVRMSC</sequence>
<evidence type="ECO:0000256" key="1">
    <source>
        <dbReference type="SAM" id="Coils"/>
    </source>
</evidence>
<keyword evidence="3" id="KW-1185">Reference proteome</keyword>
<comment type="caution">
    <text evidence="2">The sequence shown here is derived from an EMBL/GenBank/DDBJ whole genome shotgun (WGS) entry which is preliminary data.</text>
</comment>
<evidence type="ECO:0000313" key="2">
    <source>
        <dbReference type="EMBL" id="MBB3980175.1"/>
    </source>
</evidence>
<reference evidence="2 3" key="1">
    <citation type="submission" date="2020-08" db="EMBL/GenBank/DDBJ databases">
        <title>Genomic Encyclopedia of Type Strains, Phase IV (KMG-IV): sequencing the most valuable type-strain genomes for metagenomic binning, comparative biology and taxonomic classification.</title>
        <authorList>
            <person name="Goeker M."/>
        </authorList>
    </citation>
    <scope>NUCLEOTIDE SEQUENCE [LARGE SCALE GENOMIC DNA]</scope>
    <source>
        <strain evidence="2 3">DSM 100211</strain>
    </source>
</reference>
<dbReference type="Gene3D" id="1.10.287.1700">
    <property type="match status" value="1"/>
</dbReference>
<gene>
    <name evidence="2" type="ORF">GGQ64_005427</name>
</gene>
<organism evidence="2 3">
    <name type="scientific">Mycoplana azooxidifex</name>
    <dbReference type="NCBI Taxonomy" id="1636188"/>
    <lineage>
        <taxon>Bacteria</taxon>
        <taxon>Pseudomonadati</taxon>
        <taxon>Pseudomonadota</taxon>
        <taxon>Alphaproteobacteria</taxon>
        <taxon>Hyphomicrobiales</taxon>
        <taxon>Rhizobiaceae</taxon>
        <taxon>Mycoplana</taxon>
    </lineage>
</organism>
<evidence type="ECO:0000313" key="3">
    <source>
        <dbReference type="Proteomes" id="UP000574761"/>
    </source>
</evidence>
<keyword evidence="1" id="KW-0175">Coiled coil</keyword>
<dbReference type="Proteomes" id="UP000574761">
    <property type="component" value="Unassembled WGS sequence"/>
</dbReference>